<dbReference type="Proteomes" id="UP001311232">
    <property type="component" value="Unassembled WGS sequence"/>
</dbReference>
<comment type="subcellular location">
    <subcellularLocation>
        <location evidence="2">Endoplasmic reticulum membrane</location>
        <topology evidence="2">Single-pass membrane protein</topology>
    </subcellularLocation>
</comment>
<dbReference type="GO" id="GO:0050661">
    <property type="term" value="F:NADP binding"/>
    <property type="evidence" value="ECO:0007669"/>
    <property type="project" value="InterPro"/>
</dbReference>
<evidence type="ECO:0000256" key="20">
    <source>
        <dbReference type="SAM" id="Phobius"/>
    </source>
</evidence>
<dbReference type="AlphaFoldDB" id="A0AAV9QWY2"/>
<evidence type="ECO:0000256" key="2">
    <source>
        <dbReference type="ARBA" id="ARBA00004389"/>
    </source>
</evidence>
<dbReference type="InterPro" id="IPR020946">
    <property type="entry name" value="Flavin_mOase-like"/>
</dbReference>
<keyword evidence="8 18" id="KW-0521">NADP</keyword>
<comment type="function">
    <text evidence="13">Broad spectrum monooxygenase that catalyzes the oxygenation of a wide variety of nitrogen- and sulfur-containing compounds including xenobiotics. Catalyzes the S-oxygenation of hypotaurine to produce taurine, an organic osmolyte involved in cell volume regulation as well as a variety of cytoprotective and developmental processes. In vitro, catalyzes the N-oxygenation of trimethylamine (TMA) to produce trimethylamine N-oxide (TMAO) and could therefore participate to the detoxification of this compound that is generated by the action of gut microbiota from dietary precursors such as choline, choline containing compounds, betaine or L-carnitine.</text>
</comment>
<evidence type="ECO:0000256" key="9">
    <source>
        <dbReference type="ARBA" id="ARBA00022989"/>
    </source>
</evidence>
<keyword evidence="6 18" id="KW-0256">Endoplasmic reticulum</keyword>
<evidence type="ECO:0000256" key="4">
    <source>
        <dbReference type="ARBA" id="ARBA00022630"/>
    </source>
</evidence>
<dbReference type="InterPro" id="IPR000960">
    <property type="entry name" value="Flavin_mOase"/>
</dbReference>
<name>A0AAV9QWY2_9TELE</name>
<dbReference type="PRINTS" id="PR00370">
    <property type="entry name" value="FMOXYGENASE"/>
</dbReference>
<dbReference type="GO" id="GO:0034899">
    <property type="term" value="F:trimethylamine monooxygenase activity"/>
    <property type="evidence" value="ECO:0007669"/>
    <property type="project" value="UniProtKB-EC"/>
</dbReference>
<dbReference type="PIRSF" id="PIRSF000332">
    <property type="entry name" value="FMO"/>
    <property type="match status" value="1"/>
</dbReference>
<keyword evidence="10 18" id="KW-0560">Oxidoreductase</keyword>
<evidence type="ECO:0000256" key="15">
    <source>
        <dbReference type="ARBA" id="ARBA00048041"/>
    </source>
</evidence>
<dbReference type="EMBL" id="JAHHUM010002642">
    <property type="protein sequence ID" value="KAK5601874.1"/>
    <property type="molecule type" value="Genomic_DNA"/>
</dbReference>
<comment type="catalytic activity">
    <reaction evidence="15">
        <text>hypotaurine + NADPH + O2 + H(+) = taurine + NADP(+) + H2O</text>
        <dbReference type="Rhea" id="RHEA:69819"/>
        <dbReference type="ChEBI" id="CHEBI:15377"/>
        <dbReference type="ChEBI" id="CHEBI:15378"/>
        <dbReference type="ChEBI" id="CHEBI:15379"/>
        <dbReference type="ChEBI" id="CHEBI:57783"/>
        <dbReference type="ChEBI" id="CHEBI:57853"/>
        <dbReference type="ChEBI" id="CHEBI:58349"/>
        <dbReference type="ChEBI" id="CHEBI:507393"/>
        <dbReference type="EC" id="1.14.13.8"/>
    </reaction>
    <physiologicalReaction direction="left-to-right" evidence="15">
        <dbReference type="Rhea" id="RHEA:69820"/>
    </physiologicalReaction>
</comment>
<evidence type="ECO:0000256" key="10">
    <source>
        <dbReference type="ARBA" id="ARBA00023002"/>
    </source>
</evidence>
<sequence length="513" mass="58391">MVQKVAVIGAGPCGLSCIKACLDEDLEPTCFESSDDIGGLWRYKEKPEPGRANIYQSLVVNSSKEIMAFSDFPPPAELPNNMHHTEVLLYLRLYAQAFNLLQHIHLQTLVVSVRQRPDFDVTGQWYVETETAEGQREMHVFDAVMVCTGHYTQPHLPLSDFPGIDSFKGRYFHSWEYRSAKDLEGKRVVVVGIGNSGCDIAVDISRVAKRVYLSTRRGTWVLGRVGPGGLPFDIWFSRMVLMIIKLFPTWTHWMLEKKLTKFFDHKLYGLKPNHKFWAQIPVVNDDLPARIISGRVQVKHKVREFRETSVVFADGSIIDKVDVVVFATGYNYCFPFLPPELQAKCGYRLRLYKHVFPPTLAEPTLAVVGFIHGFGAINRMAEMQARWATRVFKERNPIQVDLLSYIELLAEQVGAKPNILQLFLTDPTLALQVFMGPYTSYQYRLSGPGKWAGARQAILTQKQRIFQPFRTRVVLDETENEASSSLSILMALIAGAALLWYLFHNWQLPFSPL</sequence>
<comment type="cofactor">
    <cofactor evidence="1 18 19">
        <name>FAD</name>
        <dbReference type="ChEBI" id="CHEBI:57692"/>
    </cofactor>
</comment>
<feature type="transmembrane region" description="Helical" evidence="20">
    <location>
        <begin position="485"/>
        <end position="503"/>
    </location>
</feature>
<dbReference type="EC" id="1.-.-.-" evidence="19"/>
<dbReference type="GO" id="GO:0004499">
    <property type="term" value="F:N,N-dimethylaniline monooxygenase activity"/>
    <property type="evidence" value="ECO:0007669"/>
    <property type="project" value="UniProtKB-UniRule"/>
</dbReference>
<evidence type="ECO:0000256" key="19">
    <source>
        <dbReference type="RuleBase" id="RU361177"/>
    </source>
</evidence>
<evidence type="ECO:0000256" key="1">
    <source>
        <dbReference type="ARBA" id="ARBA00001974"/>
    </source>
</evidence>
<evidence type="ECO:0000256" key="12">
    <source>
        <dbReference type="ARBA" id="ARBA00023136"/>
    </source>
</evidence>
<dbReference type="Gene3D" id="3.50.50.60">
    <property type="entry name" value="FAD/NAD(P)-binding domain"/>
    <property type="match status" value="1"/>
</dbReference>
<comment type="catalytic activity">
    <reaction evidence="14">
        <text>hypotaurine + NADH + O2 + H(+) = taurine + NAD(+) + H2O</text>
        <dbReference type="Rhea" id="RHEA:74111"/>
        <dbReference type="ChEBI" id="CHEBI:15377"/>
        <dbReference type="ChEBI" id="CHEBI:15378"/>
        <dbReference type="ChEBI" id="CHEBI:15379"/>
        <dbReference type="ChEBI" id="CHEBI:57540"/>
        <dbReference type="ChEBI" id="CHEBI:57853"/>
        <dbReference type="ChEBI" id="CHEBI:57945"/>
        <dbReference type="ChEBI" id="CHEBI:507393"/>
        <dbReference type="EC" id="1.14.13.8"/>
    </reaction>
    <physiologicalReaction direction="left-to-right" evidence="14">
        <dbReference type="Rhea" id="RHEA:74112"/>
    </physiologicalReaction>
</comment>
<gene>
    <name evidence="21" type="ORF">CRENBAI_019517</name>
</gene>
<evidence type="ECO:0000256" key="14">
    <source>
        <dbReference type="ARBA" id="ARBA00047338"/>
    </source>
</evidence>
<keyword evidence="5 20" id="KW-0812">Transmembrane</keyword>
<evidence type="ECO:0000256" key="17">
    <source>
        <dbReference type="ARBA" id="ARBA00049443"/>
    </source>
</evidence>
<comment type="similarity">
    <text evidence="3 18 19">Belongs to the FMO family.</text>
</comment>
<evidence type="ECO:0000313" key="21">
    <source>
        <dbReference type="EMBL" id="KAK5601874.1"/>
    </source>
</evidence>
<dbReference type="InterPro" id="IPR050346">
    <property type="entry name" value="FMO-like"/>
</dbReference>
<dbReference type="GO" id="GO:0050660">
    <property type="term" value="F:flavin adenine dinucleotide binding"/>
    <property type="evidence" value="ECO:0007669"/>
    <property type="project" value="InterPro"/>
</dbReference>
<dbReference type="PANTHER" id="PTHR23023">
    <property type="entry name" value="DIMETHYLANILINE MONOOXYGENASE"/>
    <property type="match status" value="1"/>
</dbReference>
<accession>A0AAV9QWY2</accession>
<dbReference type="Pfam" id="PF00743">
    <property type="entry name" value="FMO-like"/>
    <property type="match status" value="1"/>
</dbReference>
<evidence type="ECO:0000313" key="22">
    <source>
        <dbReference type="Proteomes" id="UP001311232"/>
    </source>
</evidence>
<keyword evidence="9 20" id="KW-1133">Transmembrane helix</keyword>
<protein>
    <recommendedName>
        <fullName evidence="19">Flavin-containing monooxygenase</fullName>
        <ecNumber evidence="19">1.-.-.-</ecNumber>
    </recommendedName>
</protein>
<dbReference type="PRINTS" id="PR01121">
    <property type="entry name" value="FMOXYGENASE1"/>
</dbReference>
<evidence type="ECO:0000256" key="11">
    <source>
        <dbReference type="ARBA" id="ARBA00023033"/>
    </source>
</evidence>
<evidence type="ECO:0000256" key="5">
    <source>
        <dbReference type="ARBA" id="ARBA00022692"/>
    </source>
</evidence>
<dbReference type="FunFam" id="3.50.50.60:FF:000159">
    <property type="entry name" value="Dimethylaniline monooxygenase [N-oxide-forming]"/>
    <property type="match status" value="1"/>
</dbReference>
<evidence type="ECO:0000256" key="7">
    <source>
        <dbReference type="ARBA" id="ARBA00022827"/>
    </source>
</evidence>
<evidence type="ECO:0000256" key="6">
    <source>
        <dbReference type="ARBA" id="ARBA00022824"/>
    </source>
</evidence>
<dbReference type="InterPro" id="IPR002253">
    <property type="entry name" value="Flavin_mOase_1"/>
</dbReference>
<organism evidence="21 22">
    <name type="scientific">Crenichthys baileyi</name>
    <name type="common">White River springfish</name>
    <dbReference type="NCBI Taxonomy" id="28760"/>
    <lineage>
        <taxon>Eukaryota</taxon>
        <taxon>Metazoa</taxon>
        <taxon>Chordata</taxon>
        <taxon>Craniata</taxon>
        <taxon>Vertebrata</taxon>
        <taxon>Euteleostomi</taxon>
        <taxon>Actinopterygii</taxon>
        <taxon>Neopterygii</taxon>
        <taxon>Teleostei</taxon>
        <taxon>Neoteleostei</taxon>
        <taxon>Acanthomorphata</taxon>
        <taxon>Ovalentaria</taxon>
        <taxon>Atherinomorphae</taxon>
        <taxon>Cyprinodontiformes</taxon>
        <taxon>Goodeidae</taxon>
        <taxon>Crenichthys</taxon>
    </lineage>
</organism>
<keyword evidence="22" id="KW-1185">Reference proteome</keyword>
<dbReference type="InterPro" id="IPR036188">
    <property type="entry name" value="FAD/NAD-bd_sf"/>
</dbReference>
<evidence type="ECO:0000256" key="18">
    <source>
        <dbReference type="PIRNR" id="PIRNR000332"/>
    </source>
</evidence>
<keyword evidence="12 18" id="KW-0472">Membrane</keyword>
<comment type="catalytic activity">
    <reaction evidence="17">
        <text>N,N-dimethylaniline + NADPH + O2 + H(+) = N,N-dimethylaniline N-oxide + NADP(+) + H2O</text>
        <dbReference type="Rhea" id="RHEA:24468"/>
        <dbReference type="ChEBI" id="CHEBI:15377"/>
        <dbReference type="ChEBI" id="CHEBI:15378"/>
        <dbReference type="ChEBI" id="CHEBI:15379"/>
        <dbReference type="ChEBI" id="CHEBI:16269"/>
        <dbReference type="ChEBI" id="CHEBI:17735"/>
        <dbReference type="ChEBI" id="CHEBI:57783"/>
        <dbReference type="ChEBI" id="CHEBI:58349"/>
        <dbReference type="EC" id="1.14.13.8"/>
    </reaction>
    <physiologicalReaction direction="left-to-right" evidence="17">
        <dbReference type="Rhea" id="RHEA:24469"/>
    </physiologicalReaction>
</comment>
<evidence type="ECO:0000256" key="3">
    <source>
        <dbReference type="ARBA" id="ARBA00009183"/>
    </source>
</evidence>
<evidence type="ECO:0000256" key="13">
    <source>
        <dbReference type="ARBA" id="ARBA00045957"/>
    </source>
</evidence>
<keyword evidence="11 18" id="KW-0503">Monooxygenase</keyword>
<comment type="caution">
    <text evidence="21">The sequence shown here is derived from an EMBL/GenBank/DDBJ whole genome shotgun (WGS) entry which is preliminary data.</text>
</comment>
<proteinExistence type="inferred from homology"/>
<evidence type="ECO:0000256" key="16">
    <source>
        <dbReference type="ARBA" id="ARBA00048088"/>
    </source>
</evidence>
<keyword evidence="7 18" id="KW-0274">FAD</keyword>
<evidence type="ECO:0000256" key="8">
    <source>
        <dbReference type="ARBA" id="ARBA00022857"/>
    </source>
</evidence>
<dbReference type="GO" id="GO:0005789">
    <property type="term" value="C:endoplasmic reticulum membrane"/>
    <property type="evidence" value="ECO:0007669"/>
    <property type="project" value="UniProtKB-SubCell"/>
</dbReference>
<dbReference type="SUPFAM" id="SSF51905">
    <property type="entry name" value="FAD/NAD(P)-binding domain"/>
    <property type="match status" value="2"/>
</dbReference>
<comment type="catalytic activity">
    <reaction evidence="16">
        <text>trimethylamine + NADPH + O2 = trimethylamine N-oxide + NADP(+) + H2O</text>
        <dbReference type="Rhea" id="RHEA:31979"/>
        <dbReference type="ChEBI" id="CHEBI:15377"/>
        <dbReference type="ChEBI" id="CHEBI:15379"/>
        <dbReference type="ChEBI" id="CHEBI:15724"/>
        <dbReference type="ChEBI" id="CHEBI:57783"/>
        <dbReference type="ChEBI" id="CHEBI:58349"/>
        <dbReference type="ChEBI" id="CHEBI:58389"/>
        <dbReference type="EC" id="1.14.13.148"/>
    </reaction>
    <physiologicalReaction direction="left-to-right" evidence="16">
        <dbReference type="Rhea" id="RHEA:31980"/>
    </physiologicalReaction>
</comment>
<keyword evidence="4 18" id="KW-0285">Flavoprotein</keyword>
<reference evidence="21 22" key="1">
    <citation type="submission" date="2021-06" db="EMBL/GenBank/DDBJ databases">
        <authorList>
            <person name="Palmer J.M."/>
        </authorList>
    </citation>
    <scope>NUCLEOTIDE SEQUENCE [LARGE SCALE GENOMIC DNA]</scope>
    <source>
        <strain evidence="21 22">MEX-2019</strain>
        <tissue evidence="21">Muscle</tissue>
    </source>
</reference>